<dbReference type="OrthoDB" id="9780943at2"/>
<organism evidence="4 6">
    <name type="scientific">Jannaschia seohaensis</name>
    <dbReference type="NCBI Taxonomy" id="475081"/>
    <lineage>
        <taxon>Bacteria</taxon>
        <taxon>Pseudomonadati</taxon>
        <taxon>Pseudomonadota</taxon>
        <taxon>Alphaproteobacteria</taxon>
        <taxon>Rhodobacterales</taxon>
        <taxon>Roseobacteraceae</taxon>
        <taxon>Jannaschia</taxon>
    </lineage>
</organism>
<protein>
    <submittedName>
        <fullName evidence="3">Tripartite-type tricarboxylate transporter receptor subunit TctC</fullName>
    </submittedName>
    <submittedName>
        <fullName evidence="4">Tripartite-type tricarboxylate transporter, receptor component TctC</fullName>
    </submittedName>
</protein>
<dbReference type="CDD" id="cd07012">
    <property type="entry name" value="PBP2_Bug_TTT"/>
    <property type="match status" value="1"/>
</dbReference>
<dbReference type="InterPro" id="IPR042100">
    <property type="entry name" value="Bug_dom1"/>
</dbReference>
<comment type="similarity">
    <text evidence="1">Belongs to the UPF0065 (bug) family.</text>
</comment>
<evidence type="ECO:0000313" key="3">
    <source>
        <dbReference type="EMBL" id="PWJ21646.1"/>
    </source>
</evidence>
<evidence type="ECO:0000313" key="5">
    <source>
        <dbReference type="Proteomes" id="UP000245839"/>
    </source>
</evidence>
<reference evidence="3 5" key="2">
    <citation type="submission" date="2018-03" db="EMBL/GenBank/DDBJ databases">
        <title>Genomic Encyclopedia of Archaeal and Bacterial Type Strains, Phase II (KMG-II): from individual species to whole genera.</title>
        <authorList>
            <person name="Goeker M."/>
        </authorList>
    </citation>
    <scope>NUCLEOTIDE SEQUENCE [LARGE SCALE GENOMIC DNA]</scope>
    <source>
        <strain evidence="3 5">DSM 25227</strain>
    </source>
</reference>
<dbReference type="PANTHER" id="PTHR42928:SF5">
    <property type="entry name" value="BLR1237 PROTEIN"/>
    <property type="match status" value="1"/>
</dbReference>
<feature type="chain" id="PRO_5036058861" evidence="2">
    <location>
        <begin position="24"/>
        <end position="318"/>
    </location>
</feature>
<name>A0A2Y9A0K2_9RHOB</name>
<dbReference type="PANTHER" id="PTHR42928">
    <property type="entry name" value="TRICARBOXYLATE-BINDING PROTEIN"/>
    <property type="match status" value="1"/>
</dbReference>
<evidence type="ECO:0000313" key="6">
    <source>
        <dbReference type="Proteomes" id="UP000251571"/>
    </source>
</evidence>
<dbReference type="InterPro" id="IPR005064">
    <property type="entry name" value="BUG"/>
</dbReference>
<dbReference type="Gene3D" id="3.40.190.150">
    <property type="entry name" value="Bordetella uptake gene, domain 1"/>
    <property type="match status" value="1"/>
</dbReference>
<dbReference type="Pfam" id="PF03401">
    <property type="entry name" value="TctC"/>
    <property type="match status" value="1"/>
</dbReference>
<reference evidence="4 6" key="1">
    <citation type="submission" date="2016-10" db="EMBL/GenBank/DDBJ databases">
        <authorList>
            <person name="Cai Z."/>
        </authorList>
    </citation>
    <scope>NUCLEOTIDE SEQUENCE [LARGE SCALE GENOMIC DNA]</scope>
    <source>
        <strain evidence="4 6">DSM 25227</strain>
    </source>
</reference>
<evidence type="ECO:0000256" key="2">
    <source>
        <dbReference type="SAM" id="SignalP"/>
    </source>
</evidence>
<keyword evidence="2" id="KW-0732">Signal</keyword>
<keyword evidence="4" id="KW-0675">Receptor</keyword>
<dbReference type="Proteomes" id="UP000251571">
    <property type="component" value="Unassembled WGS sequence"/>
</dbReference>
<dbReference type="AlphaFoldDB" id="A0A2Y9A0K2"/>
<dbReference type="Gene3D" id="3.40.190.10">
    <property type="entry name" value="Periplasmic binding protein-like II"/>
    <property type="match status" value="1"/>
</dbReference>
<dbReference type="RefSeq" id="WP_109562294.1">
    <property type="nucleotide sequence ID" value="NZ_QGDJ01000001.1"/>
</dbReference>
<proteinExistence type="inferred from homology"/>
<dbReference type="PIRSF" id="PIRSF017082">
    <property type="entry name" value="YflP"/>
    <property type="match status" value="1"/>
</dbReference>
<keyword evidence="5" id="KW-1185">Reference proteome</keyword>
<feature type="signal peptide" evidence="2">
    <location>
        <begin position="1"/>
        <end position="23"/>
    </location>
</feature>
<accession>A0A2Y9A0K2</accession>
<sequence>MNIKTLIASLAVLATSAAAPALAQDFPERPVNLVVPFNAGGGTDLLVRGFAPYLAEALGGDVFVSNMAGGSGTVAAGALAGQRPTGYQLGYWSVTVSTIQPQIKDVPYGIDSWEPICSVAASPTMLFTNAGNGIETIEQAKAAIEAEPGKYLFGSSGPGAMTHLTTVAAFEGLGVLDKIKHLPFQGSGPALQAMAAGTIQFFGDTEILMQRGDFTPLVIFSDARSENFPDVPTATEVGIAAPLNELYLWGGLFAPAGTPDDVVAKLSEACGAAVASEGFQSFAADTQTVLNYRDAEAFDAFFRAQYEGNTAIIEAAGL</sequence>
<evidence type="ECO:0000313" key="4">
    <source>
        <dbReference type="EMBL" id="SSA37924.1"/>
    </source>
</evidence>
<dbReference type="Proteomes" id="UP000245839">
    <property type="component" value="Unassembled WGS sequence"/>
</dbReference>
<dbReference type="EMBL" id="UETC01000001">
    <property type="protein sequence ID" value="SSA37924.1"/>
    <property type="molecule type" value="Genomic_DNA"/>
</dbReference>
<gene>
    <name evidence="3" type="ORF">BCF38_10151</name>
    <name evidence="4" type="ORF">SAMN05421539_10151</name>
</gene>
<dbReference type="EMBL" id="QGDJ01000001">
    <property type="protein sequence ID" value="PWJ21646.1"/>
    <property type="molecule type" value="Genomic_DNA"/>
</dbReference>
<evidence type="ECO:0000256" key="1">
    <source>
        <dbReference type="ARBA" id="ARBA00006987"/>
    </source>
</evidence>